<protein>
    <submittedName>
        <fullName evidence="2">Uncharacterized protein</fullName>
    </submittedName>
</protein>
<name>A0A0E9RD03_ANGAN</name>
<reference evidence="2" key="2">
    <citation type="journal article" date="2015" name="Fish Shellfish Immunol.">
        <title>Early steps in the European eel (Anguilla anguilla)-Vibrio vulnificus interaction in the gills: Role of the RtxA13 toxin.</title>
        <authorList>
            <person name="Callol A."/>
            <person name="Pajuelo D."/>
            <person name="Ebbesson L."/>
            <person name="Teles M."/>
            <person name="MacKenzie S."/>
            <person name="Amaro C."/>
        </authorList>
    </citation>
    <scope>NUCLEOTIDE SEQUENCE</scope>
</reference>
<sequence>MQMNETSEAHPQSWIMGVGFRRSGD</sequence>
<proteinExistence type="predicted"/>
<evidence type="ECO:0000313" key="2">
    <source>
        <dbReference type="EMBL" id="JAH27026.1"/>
    </source>
</evidence>
<dbReference type="EMBL" id="GBXM01081551">
    <property type="protein sequence ID" value="JAH27026.1"/>
    <property type="molecule type" value="Transcribed_RNA"/>
</dbReference>
<organism evidence="2">
    <name type="scientific">Anguilla anguilla</name>
    <name type="common">European freshwater eel</name>
    <name type="synonym">Muraena anguilla</name>
    <dbReference type="NCBI Taxonomy" id="7936"/>
    <lineage>
        <taxon>Eukaryota</taxon>
        <taxon>Metazoa</taxon>
        <taxon>Chordata</taxon>
        <taxon>Craniata</taxon>
        <taxon>Vertebrata</taxon>
        <taxon>Euteleostomi</taxon>
        <taxon>Actinopterygii</taxon>
        <taxon>Neopterygii</taxon>
        <taxon>Teleostei</taxon>
        <taxon>Anguilliformes</taxon>
        <taxon>Anguillidae</taxon>
        <taxon>Anguilla</taxon>
    </lineage>
</organism>
<evidence type="ECO:0000256" key="1">
    <source>
        <dbReference type="SAM" id="MobiDB-lite"/>
    </source>
</evidence>
<accession>A0A0E9RD03</accession>
<feature type="compositionally biased region" description="Polar residues" evidence="1">
    <location>
        <begin position="1"/>
        <end position="10"/>
    </location>
</feature>
<reference evidence="2" key="1">
    <citation type="submission" date="2014-11" db="EMBL/GenBank/DDBJ databases">
        <authorList>
            <person name="Amaro Gonzalez C."/>
        </authorList>
    </citation>
    <scope>NUCLEOTIDE SEQUENCE</scope>
</reference>
<dbReference type="AlphaFoldDB" id="A0A0E9RD03"/>
<feature type="region of interest" description="Disordered" evidence="1">
    <location>
        <begin position="1"/>
        <end position="25"/>
    </location>
</feature>